<dbReference type="PANTHER" id="PTHR43384:SF6">
    <property type="entry name" value="SEPTUM SITE-DETERMINING PROTEIN MIND HOMOLOG, CHLOROPLASTIC"/>
    <property type="match status" value="1"/>
</dbReference>
<evidence type="ECO:0000256" key="2">
    <source>
        <dbReference type="ARBA" id="ARBA00022840"/>
    </source>
</evidence>
<name>A0ABW9YZM2_9HYPH</name>
<proteinExistence type="predicted"/>
<comment type="caution">
    <text evidence="4">The sequence shown here is derived from an EMBL/GenBank/DDBJ whole genome shotgun (WGS) entry which is preliminary data.</text>
</comment>
<dbReference type="InterPro" id="IPR050625">
    <property type="entry name" value="ParA/MinD_ATPase"/>
</dbReference>
<keyword evidence="5" id="KW-1185">Reference proteome</keyword>
<dbReference type="CDD" id="cd03111">
    <property type="entry name" value="CpaE-like"/>
    <property type="match status" value="1"/>
</dbReference>
<evidence type="ECO:0000313" key="4">
    <source>
        <dbReference type="EMBL" id="NBJ24543.1"/>
    </source>
</evidence>
<dbReference type="Proteomes" id="UP000818323">
    <property type="component" value="Unassembled WGS sequence"/>
</dbReference>
<dbReference type="EMBL" id="JAAAXJ010000004">
    <property type="protein sequence ID" value="NBJ24543.1"/>
    <property type="molecule type" value="Genomic_DNA"/>
</dbReference>
<gene>
    <name evidence="4" type="ORF">GR303_09265</name>
</gene>
<accession>A0ABW9YZM2</accession>
<dbReference type="SUPFAM" id="SSF52172">
    <property type="entry name" value="CheY-like"/>
    <property type="match status" value="1"/>
</dbReference>
<dbReference type="Gene3D" id="3.40.50.2300">
    <property type="match status" value="1"/>
</dbReference>
<sequence length="459" mass="48620">MAFEAAGGINGGKPAEPSNGLHGSKTIGSFLSSDIGATSANRDASGPREKLRIPRIAIDAFCDSSDFAASVQEMAADRLMARTRLTAYQGGITAAIRHYEQAPTPNLVIVESRSSGSAFLAELDRLAEVCDAGTKVMAVGHTNDIALYRELLKRGVSEYMLAPADPMALIAAVSRIYDGVNADRLGQVYAFIGTRGGTGSSTIAHNVAWTLARRLKSDVVLADLDLPFGTASLDFNVDPSQGVAEAIRDVGRLDEVLFDRLLTKCGDNLSLLSAPGELGASYDLDGGAIERLLEVAQSSVPFTILDLPHAWTSWSRSTLAAADEIVITATPDLASLRNAKNLVAALRQARPHDPPPKLVLNQVGMPKRPEIKPAEFVKAVQLEPVASIPFEASLFGAAANNGKMIAEVSSKGSAAKAFGVIADAMTGRREQTKGRNRFFDLGSFFRNAKSKPGPSSGKR</sequence>
<organism evidence="4 5">
    <name type="scientific">Microvirga arsenatis</name>
    <dbReference type="NCBI Taxonomy" id="2692265"/>
    <lineage>
        <taxon>Bacteria</taxon>
        <taxon>Pseudomonadati</taxon>
        <taxon>Pseudomonadota</taxon>
        <taxon>Alphaproteobacteria</taxon>
        <taxon>Hyphomicrobiales</taxon>
        <taxon>Methylobacteriaceae</taxon>
        <taxon>Microvirga</taxon>
    </lineage>
</organism>
<keyword evidence="1" id="KW-0547">Nucleotide-binding</keyword>
<evidence type="ECO:0000256" key="1">
    <source>
        <dbReference type="ARBA" id="ARBA00022741"/>
    </source>
</evidence>
<dbReference type="Gene3D" id="3.40.50.300">
    <property type="entry name" value="P-loop containing nucleotide triphosphate hydrolases"/>
    <property type="match status" value="1"/>
</dbReference>
<dbReference type="SUPFAM" id="SSF52540">
    <property type="entry name" value="P-loop containing nucleoside triphosphate hydrolases"/>
    <property type="match status" value="1"/>
</dbReference>
<feature type="region of interest" description="Disordered" evidence="3">
    <location>
        <begin position="1"/>
        <end position="23"/>
    </location>
</feature>
<evidence type="ECO:0000256" key="3">
    <source>
        <dbReference type="SAM" id="MobiDB-lite"/>
    </source>
</evidence>
<dbReference type="InterPro" id="IPR011006">
    <property type="entry name" value="CheY-like_superfamily"/>
</dbReference>
<keyword evidence="2" id="KW-0067">ATP-binding</keyword>
<reference evidence="4 5" key="1">
    <citation type="submission" date="2020-01" db="EMBL/GenBank/DDBJ databases">
        <title>Microvirga sp. nov., an arsenate reduction bacterium isolated from Tibet hotspring sediments.</title>
        <authorList>
            <person name="Yuan C.-G."/>
        </authorList>
    </citation>
    <scope>NUCLEOTIDE SEQUENCE [LARGE SCALE GENOMIC DNA]</scope>
    <source>
        <strain evidence="4 5">SYSU G3D203</strain>
    </source>
</reference>
<evidence type="ECO:0000313" key="5">
    <source>
        <dbReference type="Proteomes" id="UP000818323"/>
    </source>
</evidence>
<dbReference type="InterPro" id="IPR027417">
    <property type="entry name" value="P-loop_NTPase"/>
</dbReference>
<protein>
    <submittedName>
        <fullName evidence="4">AAA family ATPase</fullName>
    </submittedName>
</protein>
<dbReference type="PANTHER" id="PTHR43384">
    <property type="entry name" value="SEPTUM SITE-DETERMINING PROTEIN MIND HOMOLOG, CHLOROPLASTIC-RELATED"/>
    <property type="match status" value="1"/>
</dbReference>